<feature type="transmembrane region" description="Helical" evidence="3">
    <location>
        <begin position="133"/>
        <end position="154"/>
    </location>
</feature>
<dbReference type="GO" id="GO:0000160">
    <property type="term" value="P:phosphorelay signal transduction system"/>
    <property type="evidence" value="ECO:0007669"/>
    <property type="project" value="InterPro"/>
</dbReference>
<dbReference type="PROSITE" id="PS51755">
    <property type="entry name" value="OMPR_PHOB"/>
    <property type="match status" value="1"/>
</dbReference>
<evidence type="ECO:0000256" key="1">
    <source>
        <dbReference type="ARBA" id="ARBA00023125"/>
    </source>
</evidence>
<keyword evidence="3" id="KW-1133">Transmembrane helix</keyword>
<feature type="domain" description="OmpR/PhoB-type" evidence="4">
    <location>
        <begin position="1"/>
        <end position="100"/>
    </location>
</feature>
<dbReference type="GO" id="GO:0006355">
    <property type="term" value="P:regulation of DNA-templated transcription"/>
    <property type="evidence" value="ECO:0007669"/>
    <property type="project" value="InterPro"/>
</dbReference>
<dbReference type="EMBL" id="JAVDKS010000001">
    <property type="protein sequence ID" value="MDQ2254933.1"/>
    <property type="molecule type" value="Genomic_DNA"/>
</dbReference>
<dbReference type="AlphaFoldDB" id="A0AAW8H3Y7"/>
<dbReference type="InterPro" id="IPR001867">
    <property type="entry name" value="OmpR/PhoB-type_DNA-bd"/>
</dbReference>
<keyword evidence="3" id="KW-0812">Transmembrane</keyword>
<sequence>MKKIINDQVLYDSEKRVLSAQGERMVLSAPTARLLELFIENNYKQLNRELIIEEVWGRHGMIPSGHSLNKSVSMLRKAFTALGMDDLIVTIPREGFLFEAQIKNVSDEVLNCSMATLSTVNKTIKFARYRKSVLLFLFSFIIFVSVGVILVAMLRDHDNVVHVIKSGACDIYTTDDNSTEKVSQFLNSPKWQNFNSICKGRNKVIVFYDDNSLSAGNKLKEYFFSVCKMDQKGIASECENYIY</sequence>
<dbReference type="Proteomes" id="UP001225042">
    <property type="component" value="Unassembled WGS sequence"/>
</dbReference>
<evidence type="ECO:0000313" key="6">
    <source>
        <dbReference type="Proteomes" id="UP001225042"/>
    </source>
</evidence>
<feature type="DNA-binding region" description="OmpR/PhoB-type" evidence="2">
    <location>
        <begin position="1"/>
        <end position="100"/>
    </location>
</feature>
<dbReference type="RefSeq" id="WP_217188481.1">
    <property type="nucleotide sequence ID" value="NZ_CP143717.1"/>
</dbReference>
<dbReference type="SMART" id="SM00862">
    <property type="entry name" value="Trans_reg_C"/>
    <property type="match status" value="1"/>
</dbReference>
<comment type="caution">
    <text evidence="5">The sequence shown here is derived from an EMBL/GenBank/DDBJ whole genome shotgun (WGS) entry which is preliminary data.</text>
</comment>
<evidence type="ECO:0000313" key="5">
    <source>
        <dbReference type="EMBL" id="MDQ2254933.1"/>
    </source>
</evidence>
<gene>
    <name evidence="5" type="ORF">RBJ67_02075</name>
</gene>
<dbReference type="GO" id="GO:0003677">
    <property type="term" value="F:DNA binding"/>
    <property type="evidence" value="ECO:0007669"/>
    <property type="project" value="UniProtKB-UniRule"/>
</dbReference>
<evidence type="ECO:0000256" key="2">
    <source>
        <dbReference type="PROSITE-ProRule" id="PRU01091"/>
    </source>
</evidence>
<protein>
    <submittedName>
        <fullName evidence="5">Winged helix-turn-helix domain-containing protein</fullName>
    </submittedName>
</protein>
<evidence type="ECO:0000259" key="4">
    <source>
        <dbReference type="PROSITE" id="PS51755"/>
    </source>
</evidence>
<accession>A0AAW8H3Y7</accession>
<organism evidence="5 6">
    <name type="scientific">Enterobacter soli</name>
    <dbReference type="NCBI Taxonomy" id="885040"/>
    <lineage>
        <taxon>Bacteria</taxon>
        <taxon>Pseudomonadati</taxon>
        <taxon>Pseudomonadota</taxon>
        <taxon>Gammaproteobacteria</taxon>
        <taxon>Enterobacterales</taxon>
        <taxon>Enterobacteriaceae</taxon>
        <taxon>Enterobacter</taxon>
    </lineage>
</organism>
<proteinExistence type="predicted"/>
<keyword evidence="6" id="KW-1185">Reference proteome</keyword>
<keyword evidence="3" id="KW-0472">Membrane</keyword>
<reference evidence="5 6" key="1">
    <citation type="submission" date="2023-08" db="EMBL/GenBank/DDBJ databases">
        <authorList>
            <person name="Dale J."/>
        </authorList>
    </citation>
    <scope>NUCLEOTIDE SEQUENCE [LARGE SCALE GENOMIC DNA]</scope>
    <source>
        <strain evidence="5 6">2023EL-00788</strain>
    </source>
</reference>
<name>A0AAW8H3Y7_9ENTR</name>
<dbReference type="Pfam" id="PF00486">
    <property type="entry name" value="Trans_reg_C"/>
    <property type="match status" value="1"/>
</dbReference>
<evidence type="ECO:0000256" key="3">
    <source>
        <dbReference type="SAM" id="Phobius"/>
    </source>
</evidence>
<dbReference type="CDD" id="cd00383">
    <property type="entry name" value="trans_reg_C"/>
    <property type="match status" value="1"/>
</dbReference>
<keyword evidence="1 2" id="KW-0238">DNA-binding</keyword>